<protein>
    <submittedName>
        <fullName evidence="1">Uncharacterized protein</fullName>
    </submittedName>
</protein>
<reference evidence="1" key="1">
    <citation type="submission" date="2019-08" db="EMBL/GenBank/DDBJ databases">
        <title>The genome of the North American firefly Photinus pyralis.</title>
        <authorList>
            <consortium name="Photinus pyralis genome working group"/>
            <person name="Fallon T.R."/>
            <person name="Sander Lower S.E."/>
            <person name="Weng J.-K."/>
        </authorList>
    </citation>
    <scope>NUCLEOTIDE SEQUENCE</scope>
    <source>
        <strain evidence="1">TRF0915ILg1</strain>
        <tissue evidence="1">Whole body</tissue>
    </source>
</reference>
<dbReference type="EMBL" id="VTPC01069393">
    <property type="protein sequence ID" value="KAF2889226.1"/>
    <property type="molecule type" value="Genomic_DNA"/>
</dbReference>
<dbReference type="Proteomes" id="UP000801492">
    <property type="component" value="Unassembled WGS sequence"/>
</dbReference>
<sequence length="168" mass="19682">MISGGESTHILSNDNGISLINFAMENKMNIMGTHFKRKKIYKETWIIPGTKETNQINHVLIGDNHARRIIKIRTFHGAGANSDHFLVVAQIEIEKPKVRLEKQERRHSRYEMKEKVFRERGKKRKDLEECAVEKQKDEIEQQWSKIESAINKATDKTLSKRITQKKKE</sequence>
<proteinExistence type="predicted"/>
<evidence type="ECO:0000313" key="1">
    <source>
        <dbReference type="EMBL" id="KAF2889226.1"/>
    </source>
</evidence>
<comment type="caution">
    <text evidence="1">The sequence shown here is derived from an EMBL/GenBank/DDBJ whole genome shotgun (WGS) entry which is preliminary data.</text>
</comment>
<dbReference type="InterPro" id="IPR036691">
    <property type="entry name" value="Endo/exonu/phosph_ase_sf"/>
</dbReference>
<keyword evidence="2" id="KW-1185">Reference proteome</keyword>
<organism evidence="1 2">
    <name type="scientific">Ignelater luminosus</name>
    <name type="common">Cucubano</name>
    <name type="synonym">Pyrophorus luminosus</name>
    <dbReference type="NCBI Taxonomy" id="2038154"/>
    <lineage>
        <taxon>Eukaryota</taxon>
        <taxon>Metazoa</taxon>
        <taxon>Ecdysozoa</taxon>
        <taxon>Arthropoda</taxon>
        <taxon>Hexapoda</taxon>
        <taxon>Insecta</taxon>
        <taxon>Pterygota</taxon>
        <taxon>Neoptera</taxon>
        <taxon>Endopterygota</taxon>
        <taxon>Coleoptera</taxon>
        <taxon>Polyphaga</taxon>
        <taxon>Elateriformia</taxon>
        <taxon>Elateroidea</taxon>
        <taxon>Elateridae</taxon>
        <taxon>Agrypninae</taxon>
        <taxon>Pyrophorini</taxon>
        <taxon>Ignelater</taxon>
    </lineage>
</organism>
<gene>
    <name evidence="1" type="ORF">ILUMI_16947</name>
</gene>
<evidence type="ECO:0000313" key="2">
    <source>
        <dbReference type="Proteomes" id="UP000801492"/>
    </source>
</evidence>
<accession>A0A8K0CQB4</accession>
<dbReference type="Gene3D" id="3.60.10.10">
    <property type="entry name" value="Endonuclease/exonuclease/phosphatase"/>
    <property type="match status" value="1"/>
</dbReference>
<dbReference type="AlphaFoldDB" id="A0A8K0CQB4"/>
<dbReference type="OrthoDB" id="8195170at2759"/>
<name>A0A8K0CQB4_IGNLU</name>